<gene>
    <name evidence="1" type="ORF">B273_0314</name>
</gene>
<keyword evidence="2" id="KW-1185">Reference proteome</keyword>
<dbReference type="EMBL" id="AMWX01000001">
    <property type="protein sequence ID" value="EKO37217.1"/>
    <property type="molecule type" value="Genomic_DNA"/>
</dbReference>
<sequence>MKSTHAYLEKWHQGLKSQDQNFLDEILDDECIFTSPIVFKPIEGKEMSKLYLMGAGQTFNMDRFKYVRELVDGLDCVLEFETFIGDISINGVDIIRWNENGKIIDFKVMIRPLQAIHALQEKMSESLDALQKRT</sequence>
<name>K6FF36_9GAMM</name>
<protein>
    <recommendedName>
        <fullName evidence="3">SnoaL-like domain protein</fullName>
    </recommendedName>
</protein>
<reference evidence="1 2" key="1">
    <citation type="submission" date="2012-09" db="EMBL/GenBank/DDBJ databases">
        <authorList>
            <person name="Dupont C.L."/>
            <person name="Rusch D.B."/>
            <person name="Lombardo M.-J."/>
            <person name="Novotny M."/>
            <person name="Yee-Greenbaum J."/>
            <person name="Laskin R."/>
        </authorList>
    </citation>
    <scope>NUCLEOTIDE SEQUENCE [LARGE SCALE GENOMIC DNA]</scope>
    <source>
        <strain evidence="1">SAR86E</strain>
    </source>
</reference>
<dbReference type="SUPFAM" id="SSF54427">
    <property type="entry name" value="NTF2-like"/>
    <property type="match status" value="1"/>
</dbReference>
<proteinExistence type="predicted"/>
<evidence type="ECO:0000313" key="1">
    <source>
        <dbReference type="EMBL" id="EKO37217.1"/>
    </source>
</evidence>
<organism evidence="1 2">
    <name type="scientific">SAR86 cluster bacterium SAR86E</name>
    <dbReference type="NCBI Taxonomy" id="1208365"/>
    <lineage>
        <taxon>Bacteria</taxon>
        <taxon>Pseudomonadati</taxon>
        <taxon>Pseudomonadota</taxon>
        <taxon>Gammaproteobacteria</taxon>
        <taxon>SAR86 cluster</taxon>
    </lineage>
</organism>
<dbReference type="STRING" id="1208365.B273_0314"/>
<dbReference type="AlphaFoldDB" id="K6FF36"/>
<evidence type="ECO:0000313" key="2">
    <source>
        <dbReference type="Proteomes" id="UP000010310"/>
    </source>
</evidence>
<accession>K6FF36</accession>
<dbReference type="Gene3D" id="3.10.450.50">
    <property type="match status" value="1"/>
</dbReference>
<dbReference type="PATRIC" id="fig|1208365.4.peg.314"/>
<dbReference type="InterPro" id="IPR032710">
    <property type="entry name" value="NTF2-like_dom_sf"/>
</dbReference>
<evidence type="ECO:0008006" key="3">
    <source>
        <dbReference type="Google" id="ProtNLM"/>
    </source>
</evidence>
<dbReference type="Proteomes" id="UP000010310">
    <property type="component" value="Unassembled WGS sequence"/>
</dbReference>
<comment type="caution">
    <text evidence="1">The sequence shown here is derived from an EMBL/GenBank/DDBJ whole genome shotgun (WGS) entry which is preliminary data.</text>
</comment>